<feature type="transmembrane region" description="Helical" evidence="7">
    <location>
        <begin position="418"/>
        <end position="438"/>
    </location>
</feature>
<protein>
    <submittedName>
        <fullName evidence="10">Protein-disulfide reductase DsbD family protein</fullName>
    </submittedName>
</protein>
<keyword evidence="2" id="KW-1003">Cell membrane</keyword>
<evidence type="ECO:0000256" key="2">
    <source>
        <dbReference type="ARBA" id="ARBA00022475"/>
    </source>
</evidence>
<comment type="subcellular location">
    <subcellularLocation>
        <location evidence="1">Cell membrane</location>
        <topology evidence="1">Multi-pass membrane protein</topology>
    </subcellularLocation>
</comment>
<proteinExistence type="predicted"/>
<evidence type="ECO:0000256" key="7">
    <source>
        <dbReference type="SAM" id="Phobius"/>
    </source>
</evidence>
<feature type="signal peptide" evidence="8">
    <location>
        <begin position="1"/>
        <end position="24"/>
    </location>
</feature>
<evidence type="ECO:0000313" key="11">
    <source>
        <dbReference type="Proteomes" id="UP001589865"/>
    </source>
</evidence>
<dbReference type="Pfam" id="PF11412">
    <property type="entry name" value="DsbD_N"/>
    <property type="match status" value="1"/>
</dbReference>
<keyword evidence="4" id="KW-0201">Cytochrome c-type biogenesis</keyword>
<reference evidence="10 11" key="1">
    <citation type="submission" date="2024-09" db="EMBL/GenBank/DDBJ databases">
        <authorList>
            <person name="Sun Q."/>
            <person name="Mori K."/>
        </authorList>
    </citation>
    <scope>NUCLEOTIDE SEQUENCE [LARGE SCALE GENOMIC DNA]</scope>
    <source>
        <strain evidence="10 11">TBRC 5777</strain>
    </source>
</reference>
<dbReference type="InterPro" id="IPR035671">
    <property type="entry name" value="DsbD_gamma"/>
</dbReference>
<dbReference type="Gene3D" id="3.40.30.10">
    <property type="entry name" value="Glutaredoxin"/>
    <property type="match status" value="1"/>
</dbReference>
<organism evidence="10 11">
    <name type="scientific">Roseomonas elaeocarpi</name>
    <dbReference type="NCBI Taxonomy" id="907779"/>
    <lineage>
        <taxon>Bacteria</taxon>
        <taxon>Pseudomonadati</taxon>
        <taxon>Pseudomonadota</taxon>
        <taxon>Alphaproteobacteria</taxon>
        <taxon>Acetobacterales</taxon>
        <taxon>Roseomonadaceae</taxon>
        <taxon>Roseomonas</taxon>
    </lineage>
</organism>
<feature type="transmembrane region" description="Helical" evidence="7">
    <location>
        <begin position="292"/>
        <end position="318"/>
    </location>
</feature>
<evidence type="ECO:0000256" key="8">
    <source>
        <dbReference type="SAM" id="SignalP"/>
    </source>
</evidence>
<dbReference type="RefSeq" id="WP_377043595.1">
    <property type="nucleotide sequence ID" value="NZ_JBHLUN010000005.1"/>
</dbReference>
<dbReference type="Pfam" id="PF02683">
    <property type="entry name" value="DsbD_TM"/>
    <property type="match status" value="1"/>
</dbReference>
<evidence type="ECO:0000313" key="10">
    <source>
        <dbReference type="EMBL" id="MFC0407866.1"/>
    </source>
</evidence>
<feature type="domain" description="Thioredoxin" evidence="9">
    <location>
        <begin position="558"/>
        <end position="688"/>
    </location>
</feature>
<feature type="transmembrane region" description="Helical" evidence="7">
    <location>
        <begin position="450"/>
        <end position="473"/>
    </location>
</feature>
<gene>
    <name evidence="10" type="ORF">ACFFGY_06365</name>
</gene>
<evidence type="ECO:0000256" key="1">
    <source>
        <dbReference type="ARBA" id="ARBA00004651"/>
    </source>
</evidence>
<evidence type="ECO:0000256" key="6">
    <source>
        <dbReference type="ARBA" id="ARBA00023136"/>
    </source>
</evidence>
<dbReference type="Pfam" id="PF13899">
    <property type="entry name" value="Thioredoxin_7"/>
    <property type="match status" value="1"/>
</dbReference>
<dbReference type="InterPro" id="IPR003834">
    <property type="entry name" value="Cyt_c_assmbl_TM_dom"/>
</dbReference>
<dbReference type="CDD" id="cd02953">
    <property type="entry name" value="DsbDgamma"/>
    <property type="match status" value="1"/>
</dbReference>
<evidence type="ECO:0000256" key="3">
    <source>
        <dbReference type="ARBA" id="ARBA00022692"/>
    </source>
</evidence>
<dbReference type="PANTHER" id="PTHR32234:SF3">
    <property type="entry name" value="SUPPRESSION OF COPPER SENSITIVITY PROTEIN"/>
    <property type="match status" value="1"/>
</dbReference>
<accession>A0ABV6JU69</accession>
<keyword evidence="8" id="KW-0732">Signal</keyword>
<dbReference type="PANTHER" id="PTHR32234">
    <property type="entry name" value="THIOL:DISULFIDE INTERCHANGE PROTEIN DSBD"/>
    <property type="match status" value="1"/>
</dbReference>
<name>A0ABV6JU69_9PROT</name>
<comment type="caution">
    <text evidence="10">The sequence shown here is derived from an EMBL/GenBank/DDBJ whole genome shotgun (WGS) entry which is preliminary data.</text>
</comment>
<feature type="transmembrane region" description="Helical" evidence="7">
    <location>
        <begin position="517"/>
        <end position="535"/>
    </location>
</feature>
<sequence>MPGMRRFLATLAALLLGLSAGAMAAESNVATSPRATVSLVSEAAAVAPGQPFRVMLQQVLQPGWHTYWTNPGDAGQATELELALPPGASATPLRFPTPQRIPYGPLVNFGYEGRASFPLAVTPPAALVPGERFHLEGNATWLVCEQVCIPEEAQFRLDLPVEAAARLDPAEAAPFAEAEAALPRASPWSARAGMGGGRGAVEIEGQDLTPAAVRSAFFFPAEGGWLDNTAPQPLELRDGAVRLGLAGVEGAQPPQSVAGVVVITDAAGSRSGYEVAVPAGPVPASLGGGAGALGWILAAALLGGLILNLMPCVFPVLAMKAIGLARLSGAPRRTVRLHALSYTLGVLGFFALIGALLGGLRTFGVEAGWGYQFTRPAFVAVMAWVMLLVGLNLLGVFRLNLSLPGIGPWAAKEGQLGSFLTGGLAVLIATPCTAPFMATAMSAAMVLPGWAGFLVFLTLGLGMALPYLVLACVPGALRVLPRPGAWMERLQQFLAFPMFAAAAWLVWVLTQQTGADGAAVATGGAVLIGFATWLWGWQGARHGLRRGVAALAVLGVLGSLPLLRPHAPVAEVAEGQEPWSRERLAALRAEGRPVFVNLTAAWCITCKVNDRVAIDAAPVREAFAKAGVVSLVGDWTSGDPEVGRLLREQGRDGVPLYLFYGRAGEAPAVLPQVLTQGVLLRAVRDVVAAGPSPGGKGT</sequence>
<dbReference type="InterPro" id="IPR036249">
    <property type="entry name" value="Thioredoxin-like_sf"/>
</dbReference>
<feature type="transmembrane region" description="Helical" evidence="7">
    <location>
        <begin position="339"/>
        <end position="357"/>
    </location>
</feature>
<feature type="transmembrane region" description="Helical" evidence="7">
    <location>
        <begin position="377"/>
        <end position="397"/>
    </location>
</feature>
<evidence type="ECO:0000259" key="9">
    <source>
        <dbReference type="PROSITE" id="PS51352"/>
    </source>
</evidence>
<keyword evidence="3 7" id="KW-0812">Transmembrane</keyword>
<keyword evidence="6 7" id="KW-0472">Membrane</keyword>
<dbReference type="InterPro" id="IPR013766">
    <property type="entry name" value="Thioredoxin_domain"/>
</dbReference>
<dbReference type="SUPFAM" id="SSF52833">
    <property type="entry name" value="Thioredoxin-like"/>
    <property type="match status" value="1"/>
</dbReference>
<keyword evidence="11" id="KW-1185">Reference proteome</keyword>
<dbReference type="InterPro" id="IPR028250">
    <property type="entry name" value="DsbDN"/>
</dbReference>
<dbReference type="PROSITE" id="PS51352">
    <property type="entry name" value="THIOREDOXIN_2"/>
    <property type="match status" value="1"/>
</dbReference>
<feature type="chain" id="PRO_5045179721" evidence="8">
    <location>
        <begin position="25"/>
        <end position="698"/>
    </location>
</feature>
<dbReference type="EMBL" id="JBHLUN010000005">
    <property type="protein sequence ID" value="MFC0407866.1"/>
    <property type="molecule type" value="Genomic_DNA"/>
</dbReference>
<dbReference type="Proteomes" id="UP001589865">
    <property type="component" value="Unassembled WGS sequence"/>
</dbReference>
<keyword evidence="5 7" id="KW-1133">Transmembrane helix</keyword>
<feature type="transmembrane region" description="Helical" evidence="7">
    <location>
        <begin position="493"/>
        <end position="511"/>
    </location>
</feature>
<evidence type="ECO:0000256" key="5">
    <source>
        <dbReference type="ARBA" id="ARBA00022989"/>
    </source>
</evidence>
<evidence type="ECO:0000256" key="4">
    <source>
        <dbReference type="ARBA" id="ARBA00022748"/>
    </source>
</evidence>